<keyword evidence="7 9" id="KW-0482">Metalloprotease</keyword>
<evidence type="ECO:0000256" key="10">
    <source>
        <dbReference type="SAM" id="MobiDB-lite"/>
    </source>
</evidence>
<comment type="catalytic activity">
    <reaction evidence="1 9">
        <text>D-alanyl-D-alanine + H2O = 2 D-alanine</text>
        <dbReference type="Rhea" id="RHEA:20661"/>
        <dbReference type="ChEBI" id="CHEBI:15377"/>
        <dbReference type="ChEBI" id="CHEBI:57416"/>
        <dbReference type="ChEBI" id="CHEBI:57822"/>
        <dbReference type="EC" id="3.4.13.22"/>
    </reaction>
</comment>
<dbReference type="PANTHER" id="PTHR43126:SF1">
    <property type="entry name" value="D-ALANYL-D-ALANINE DIPEPTIDASE"/>
    <property type="match status" value="1"/>
</dbReference>
<dbReference type="GO" id="GO:0008237">
    <property type="term" value="F:metallopeptidase activity"/>
    <property type="evidence" value="ECO:0007669"/>
    <property type="project" value="UniProtKB-KW"/>
</dbReference>
<keyword evidence="11" id="KW-0812">Transmembrane</keyword>
<keyword evidence="11" id="KW-0472">Membrane</keyword>
<dbReference type="EMBL" id="FNHZ01000001">
    <property type="protein sequence ID" value="SDM48446.1"/>
    <property type="molecule type" value="Genomic_DNA"/>
</dbReference>
<feature type="active site" description="Proton donor/acceptor" evidence="9">
    <location>
        <position position="295"/>
    </location>
</feature>
<dbReference type="Proteomes" id="UP000187651">
    <property type="component" value="Unassembled WGS sequence"/>
</dbReference>
<dbReference type="InterPro" id="IPR009045">
    <property type="entry name" value="Zn_M74/Hedgehog-like"/>
</dbReference>
<evidence type="ECO:0000256" key="8">
    <source>
        <dbReference type="ARBA" id="ARBA00023316"/>
    </source>
</evidence>
<evidence type="ECO:0000256" key="5">
    <source>
        <dbReference type="ARBA" id="ARBA00022833"/>
    </source>
</evidence>
<feature type="region of interest" description="Disordered" evidence="10">
    <location>
        <begin position="101"/>
        <end position="137"/>
    </location>
</feature>
<dbReference type="EC" id="3.4.13.22" evidence="9"/>
<accession>A0A1G9TKY0</accession>
<keyword evidence="6 9" id="KW-0224">Dipeptidase</keyword>
<dbReference type="SUPFAM" id="SSF55166">
    <property type="entry name" value="Hedgehog/DD-peptidase"/>
    <property type="match status" value="1"/>
</dbReference>
<dbReference type="AlphaFoldDB" id="A0A1G9TKY0"/>
<keyword evidence="5" id="KW-0862">Zinc</keyword>
<comment type="caution">
    <text evidence="9">Lacks conserved residue(s) required for the propagation of feature annotation.</text>
</comment>
<evidence type="ECO:0000313" key="12">
    <source>
        <dbReference type="EMBL" id="SDM48446.1"/>
    </source>
</evidence>
<keyword evidence="3" id="KW-0479">Metal-binding</keyword>
<dbReference type="GO" id="GO:0006508">
    <property type="term" value="P:proteolysis"/>
    <property type="evidence" value="ECO:0007669"/>
    <property type="project" value="UniProtKB-KW"/>
</dbReference>
<name>A0A1G9TKY0_9FIRM</name>
<keyword evidence="11" id="KW-1133">Transmembrane helix</keyword>
<organism evidence="12 13">
    <name type="scientific">Lachnospira pectinoschiza</name>
    <dbReference type="NCBI Taxonomy" id="28052"/>
    <lineage>
        <taxon>Bacteria</taxon>
        <taxon>Bacillati</taxon>
        <taxon>Bacillota</taxon>
        <taxon>Clostridia</taxon>
        <taxon>Lachnospirales</taxon>
        <taxon>Lachnospiraceae</taxon>
        <taxon>Lachnospira</taxon>
    </lineage>
</organism>
<protein>
    <recommendedName>
        <fullName evidence="9">D-alanyl-D-alanine dipeptidase</fullName>
        <shortName evidence="9">D-Ala-D-Ala dipeptidase</shortName>
        <ecNumber evidence="9">3.4.13.22</ecNumber>
    </recommendedName>
</protein>
<evidence type="ECO:0000256" key="9">
    <source>
        <dbReference type="HAMAP-Rule" id="MF_01924"/>
    </source>
</evidence>
<dbReference type="GO" id="GO:0160237">
    <property type="term" value="F:D-Ala-D-Ala dipeptidase activity"/>
    <property type="evidence" value="ECO:0007669"/>
    <property type="project" value="UniProtKB-EC"/>
</dbReference>
<dbReference type="Pfam" id="PF01427">
    <property type="entry name" value="Peptidase_M15"/>
    <property type="match status" value="1"/>
</dbReference>
<comment type="function">
    <text evidence="9">Catalyzes hydrolysis of the D-alanyl-D-alanine dipeptide.</text>
</comment>
<dbReference type="Gene3D" id="3.30.1380.10">
    <property type="match status" value="1"/>
</dbReference>
<sequence>MNILKSKRNLIISTVIVLLVIVSGIGIFLYKENIVTKSQDKQSQLKSELVYKEETQMLELEELSKEVKEVKKDETIRLAKEELAAKKAEALRLAEEAKKAEEEKAAKEAEEERKASSNQTASSTEQTDNTSSGPSNTDYVLVTDYIPDILVELKYATTDNFTGQVIYDFTDAYLRYGTVKKLAVAQEKFKAMGYKIKIWDAYRPFYAQEKLWEVVPDSRYVANPANGMKAHNLGGSIDITLVTFDGTELTMPTAFDDFSAKADRDYSDVSAEAAANAQLMEDVMESCGFTGYFGEWWDFSDTNINSFPAVDFQP</sequence>
<evidence type="ECO:0000256" key="1">
    <source>
        <dbReference type="ARBA" id="ARBA00001362"/>
    </source>
</evidence>
<feature type="compositionally biased region" description="Polar residues" evidence="10">
    <location>
        <begin position="116"/>
        <end position="137"/>
    </location>
</feature>
<dbReference type="PANTHER" id="PTHR43126">
    <property type="entry name" value="D-ALANYL-D-ALANINE DIPEPTIDASE"/>
    <property type="match status" value="1"/>
</dbReference>
<feature type="transmembrane region" description="Helical" evidence="11">
    <location>
        <begin position="9"/>
        <end position="30"/>
    </location>
</feature>
<dbReference type="GO" id="GO:0071555">
    <property type="term" value="P:cell wall organization"/>
    <property type="evidence" value="ECO:0007669"/>
    <property type="project" value="UniProtKB-KW"/>
</dbReference>
<evidence type="ECO:0000256" key="4">
    <source>
        <dbReference type="ARBA" id="ARBA00022801"/>
    </source>
</evidence>
<keyword evidence="2 9" id="KW-0645">Protease</keyword>
<dbReference type="HAMAP" id="MF_01924">
    <property type="entry name" value="A_A_dipeptidase"/>
    <property type="match status" value="1"/>
</dbReference>
<keyword evidence="13" id="KW-1185">Reference proteome</keyword>
<keyword evidence="8" id="KW-0961">Cell wall biogenesis/degradation</keyword>
<gene>
    <name evidence="12" type="ORF">SAMN05216544_0399</name>
</gene>
<comment type="similarity">
    <text evidence="9">Belongs to the peptidase M15D family.</text>
</comment>
<evidence type="ECO:0000256" key="11">
    <source>
        <dbReference type="SAM" id="Phobius"/>
    </source>
</evidence>
<dbReference type="GO" id="GO:0046872">
    <property type="term" value="F:metal ion binding"/>
    <property type="evidence" value="ECO:0007669"/>
    <property type="project" value="UniProtKB-KW"/>
</dbReference>
<dbReference type="InterPro" id="IPR000755">
    <property type="entry name" value="A_A_dipeptidase"/>
</dbReference>
<evidence type="ECO:0000256" key="2">
    <source>
        <dbReference type="ARBA" id="ARBA00022670"/>
    </source>
</evidence>
<dbReference type="RefSeq" id="WP_242869308.1">
    <property type="nucleotide sequence ID" value="NZ_FNHZ01000001.1"/>
</dbReference>
<keyword evidence="4 9" id="KW-0378">Hydrolase</keyword>
<evidence type="ECO:0000256" key="3">
    <source>
        <dbReference type="ARBA" id="ARBA00022723"/>
    </source>
</evidence>
<evidence type="ECO:0000256" key="7">
    <source>
        <dbReference type="ARBA" id="ARBA00023049"/>
    </source>
</evidence>
<evidence type="ECO:0000256" key="6">
    <source>
        <dbReference type="ARBA" id="ARBA00022997"/>
    </source>
</evidence>
<dbReference type="CDD" id="cd14840">
    <property type="entry name" value="D-Ala-D-Ala_dipeptidase_Aad"/>
    <property type="match status" value="1"/>
</dbReference>
<reference evidence="13" key="1">
    <citation type="submission" date="2016-10" db="EMBL/GenBank/DDBJ databases">
        <authorList>
            <person name="Varghese N."/>
            <person name="Submissions S."/>
        </authorList>
    </citation>
    <scope>NUCLEOTIDE SEQUENCE [LARGE SCALE GENOMIC DNA]</scope>
    <source>
        <strain evidence="13">M83</strain>
    </source>
</reference>
<feature type="site" description="Transition state stabilizer" evidence="9">
    <location>
        <position position="203"/>
    </location>
</feature>
<evidence type="ECO:0000313" key="13">
    <source>
        <dbReference type="Proteomes" id="UP000187651"/>
    </source>
</evidence>
<feature type="compositionally biased region" description="Basic and acidic residues" evidence="10">
    <location>
        <begin position="101"/>
        <end position="115"/>
    </location>
</feature>
<proteinExistence type="inferred from homology"/>